<evidence type="ECO:0000256" key="2">
    <source>
        <dbReference type="ARBA" id="ARBA00023004"/>
    </source>
</evidence>
<dbReference type="STRING" id="1121409.SAMN02745124_00632"/>
<dbReference type="InterPro" id="IPR001030">
    <property type="entry name" value="Acoase/IPM_deHydtase_lsu_aba"/>
</dbReference>
<keyword evidence="7" id="KW-1185">Reference proteome</keyword>
<accession>A0A1M5T6V0</accession>
<sequence>MSEFFYRQVAKAAQRDEVIPGQIVSLKVDLALAHDGTGPAVLQELKERGSRPAGCCRTLFTLDHAFPAPTVRDREFQLELAEFAGRHQILLYRNGEGVLHQVVAEEESLWPGMIIVGADGHVATAGAFGALAFSVSGPRFAEVICRGAYDLSVPEQVVICVTGRISPLVMARDVAMEILRSHGDLVRGKAVVLTGAAVDQLSISEKMALCNFLPEGGVVTAFVLPQGERAVCDIAIDAGGVQPLVALPGEQLTFAAPETLSDRRISMALIGSCSSGRLEDIKAAAEILLKHGIHPEVTCLITPASRNVLEAMDTLKLSAALRGAGAIVLPPGCGPCPGRHLGLLSAADTAITTTIRANPGRIGAAEADIFLASPLTAAWSAVKGRITGPDGR</sequence>
<protein>
    <submittedName>
        <fullName evidence="6">3-isopropylmalate/(R)-2-methylmalate dehydratase large subunit</fullName>
    </submittedName>
</protein>
<name>A0A1M5T6V0_9BACT</name>
<dbReference type="RefSeq" id="WP_073373358.1">
    <property type="nucleotide sequence ID" value="NZ_FQXS01000002.1"/>
</dbReference>
<dbReference type="OrthoDB" id="9764318at2"/>
<dbReference type="PANTHER" id="PTHR43822">
    <property type="entry name" value="HOMOACONITASE, MITOCHONDRIAL-RELATED"/>
    <property type="match status" value="1"/>
</dbReference>
<feature type="domain" description="Aconitase/3-isopropylmalate dehydratase large subunit alpha/beta/alpha" evidence="5">
    <location>
        <begin position="24"/>
        <end position="225"/>
    </location>
</feature>
<dbReference type="EMBL" id="FQXS01000002">
    <property type="protein sequence ID" value="SHH46459.1"/>
    <property type="molecule type" value="Genomic_DNA"/>
</dbReference>
<dbReference type="InterPro" id="IPR015931">
    <property type="entry name" value="Acnase/IPM_dHydase_lsu_aba_1/3"/>
</dbReference>
<organism evidence="6 7">
    <name type="scientific">Desulfofustis glycolicus DSM 9705</name>
    <dbReference type="NCBI Taxonomy" id="1121409"/>
    <lineage>
        <taxon>Bacteria</taxon>
        <taxon>Pseudomonadati</taxon>
        <taxon>Thermodesulfobacteriota</taxon>
        <taxon>Desulfobulbia</taxon>
        <taxon>Desulfobulbales</taxon>
        <taxon>Desulfocapsaceae</taxon>
        <taxon>Desulfofustis</taxon>
    </lineage>
</organism>
<reference evidence="6 7" key="1">
    <citation type="submission" date="2016-11" db="EMBL/GenBank/DDBJ databases">
        <authorList>
            <person name="Jaros S."/>
            <person name="Januszkiewicz K."/>
            <person name="Wedrychowicz H."/>
        </authorList>
    </citation>
    <scope>NUCLEOTIDE SEQUENCE [LARGE SCALE GENOMIC DNA]</scope>
    <source>
        <strain evidence="6 7">DSM 9705</strain>
    </source>
</reference>
<dbReference type="PANTHER" id="PTHR43822:SF2">
    <property type="entry name" value="HOMOACONITASE, MITOCHONDRIAL"/>
    <property type="match status" value="1"/>
</dbReference>
<gene>
    <name evidence="6" type="ORF">SAMN02745124_00632</name>
</gene>
<feature type="domain" description="Aconitase/3-isopropylmalate dehydratase large subunit alpha/beta/alpha" evidence="5">
    <location>
        <begin position="257"/>
        <end position="384"/>
    </location>
</feature>
<evidence type="ECO:0000313" key="6">
    <source>
        <dbReference type="EMBL" id="SHH46459.1"/>
    </source>
</evidence>
<dbReference type="Proteomes" id="UP000184139">
    <property type="component" value="Unassembled WGS sequence"/>
</dbReference>
<evidence type="ECO:0000313" key="7">
    <source>
        <dbReference type="Proteomes" id="UP000184139"/>
    </source>
</evidence>
<dbReference type="AlphaFoldDB" id="A0A1M5T6V0"/>
<dbReference type="InterPro" id="IPR036008">
    <property type="entry name" value="Aconitase_4Fe-4S_dom"/>
</dbReference>
<dbReference type="GO" id="GO:0016829">
    <property type="term" value="F:lyase activity"/>
    <property type="evidence" value="ECO:0007669"/>
    <property type="project" value="UniProtKB-KW"/>
</dbReference>
<dbReference type="SUPFAM" id="SSF53732">
    <property type="entry name" value="Aconitase iron-sulfur domain"/>
    <property type="match status" value="1"/>
</dbReference>
<keyword evidence="2" id="KW-0408">Iron</keyword>
<dbReference type="GO" id="GO:0043436">
    <property type="term" value="P:oxoacid metabolic process"/>
    <property type="evidence" value="ECO:0007669"/>
    <property type="project" value="UniProtKB-ARBA"/>
</dbReference>
<evidence type="ECO:0000259" key="5">
    <source>
        <dbReference type="Pfam" id="PF00330"/>
    </source>
</evidence>
<evidence type="ECO:0000256" key="4">
    <source>
        <dbReference type="ARBA" id="ARBA00023239"/>
    </source>
</evidence>
<evidence type="ECO:0000256" key="3">
    <source>
        <dbReference type="ARBA" id="ARBA00023014"/>
    </source>
</evidence>
<proteinExistence type="predicted"/>
<keyword evidence="3" id="KW-0411">Iron-sulfur</keyword>
<evidence type="ECO:0000256" key="1">
    <source>
        <dbReference type="ARBA" id="ARBA00022723"/>
    </source>
</evidence>
<dbReference type="GO" id="GO:0046872">
    <property type="term" value="F:metal ion binding"/>
    <property type="evidence" value="ECO:0007669"/>
    <property type="project" value="UniProtKB-KW"/>
</dbReference>
<keyword evidence="1" id="KW-0479">Metal-binding</keyword>
<dbReference type="InterPro" id="IPR050067">
    <property type="entry name" value="IPM_dehydratase_rel_enz"/>
</dbReference>
<dbReference type="GO" id="GO:0051536">
    <property type="term" value="F:iron-sulfur cluster binding"/>
    <property type="evidence" value="ECO:0007669"/>
    <property type="project" value="UniProtKB-KW"/>
</dbReference>
<keyword evidence="4" id="KW-0456">Lyase</keyword>
<dbReference type="PRINTS" id="PR00415">
    <property type="entry name" value="ACONITASE"/>
</dbReference>
<dbReference type="Pfam" id="PF00330">
    <property type="entry name" value="Aconitase"/>
    <property type="match status" value="2"/>
</dbReference>
<dbReference type="Gene3D" id="3.30.499.10">
    <property type="entry name" value="Aconitase, domain 3"/>
    <property type="match status" value="2"/>
</dbReference>